<organism evidence="2 3">
    <name type="scientific">Ureibacillus sinduriensis BLB-1 = JCM 15800</name>
    <dbReference type="NCBI Taxonomy" id="1384057"/>
    <lineage>
        <taxon>Bacteria</taxon>
        <taxon>Bacillati</taxon>
        <taxon>Bacillota</taxon>
        <taxon>Bacilli</taxon>
        <taxon>Bacillales</taxon>
        <taxon>Caryophanaceae</taxon>
        <taxon>Ureibacillus</taxon>
    </lineage>
</organism>
<comment type="caution">
    <text evidence="2">The sequence shown here is derived from an EMBL/GenBank/DDBJ whole genome shotgun (WGS) entry which is preliminary data.</text>
</comment>
<dbReference type="AlphaFoldDB" id="A0A0A3I5K4"/>
<evidence type="ECO:0000313" key="3">
    <source>
        <dbReference type="Proteomes" id="UP000030408"/>
    </source>
</evidence>
<keyword evidence="1" id="KW-0472">Membrane</keyword>
<evidence type="ECO:0000256" key="1">
    <source>
        <dbReference type="SAM" id="Phobius"/>
    </source>
</evidence>
<dbReference type="eggNOG" id="ENOG5030C17">
    <property type="taxonomic scope" value="Bacteria"/>
</dbReference>
<accession>A0A0A3I5K4</accession>
<keyword evidence="3" id="KW-1185">Reference proteome</keyword>
<feature type="transmembrane region" description="Helical" evidence="1">
    <location>
        <begin position="6"/>
        <end position="31"/>
    </location>
</feature>
<evidence type="ECO:0000313" key="2">
    <source>
        <dbReference type="EMBL" id="KGR77968.1"/>
    </source>
</evidence>
<feature type="transmembrane region" description="Helical" evidence="1">
    <location>
        <begin position="62"/>
        <end position="81"/>
    </location>
</feature>
<feature type="transmembrane region" description="Helical" evidence="1">
    <location>
        <begin position="38"/>
        <end position="56"/>
    </location>
</feature>
<gene>
    <name evidence="2" type="ORF">CD33_01980</name>
</gene>
<sequence length="91" mass="10227">MESTILMYIMLFLSQLFTASLVLAIITSVIVKNRKKGILFLTIYLFLILYSLTTGFKFSTIMGSGMLIIYISLGILTYFIIKNKLSKGTAI</sequence>
<dbReference type="EMBL" id="JPVO01000034">
    <property type="protein sequence ID" value="KGR77968.1"/>
    <property type="molecule type" value="Genomic_DNA"/>
</dbReference>
<dbReference type="Proteomes" id="UP000030408">
    <property type="component" value="Unassembled WGS sequence"/>
</dbReference>
<keyword evidence="1" id="KW-1133">Transmembrane helix</keyword>
<proteinExistence type="predicted"/>
<keyword evidence="1" id="KW-0812">Transmembrane</keyword>
<reference evidence="2 3" key="1">
    <citation type="submission" date="2014-02" db="EMBL/GenBank/DDBJ databases">
        <title>Draft genome sequence of Lysinibacillus sinduriensis JCM 15800.</title>
        <authorList>
            <person name="Zhang F."/>
            <person name="Wang G."/>
            <person name="Zhang L."/>
        </authorList>
    </citation>
    <scope>NUCLEOTIDE SEQUENCE [LARGE SCALE GENOMIC DNA]</scope>
    <source>
        <strain evidence="2 3">JCM 15800</strain>
    </source>
</reference>
<protein>
    <submittedName>
        <fullName evidence="2">Uncharacterized protein</fullName>
    </submittedName>
</protein>
<name>A0A0A3I5K4_9BACL</name>